<dbReference type="AlphaFoldDB" id="A0A3L6FHU3"/>
<dbReference type="ExpressionAtlas" id="A0A3L6FHU3">
    <property type="expression patterns" value="baseline and differential"/>
</dbReference>
<dbReference type="CDD" id="cd07828">
    <property type="entry name" value="lipocalin_heme-bd-THAP4-like"/>
    <property type="match status" value="1"/>
</dbReference>
<dbReference type="Proteomes" id="UP000251960">
    <property type="component" value="Chromosome 3"/>
</dbReference>
<dbReference type="EMBL" id="NCVQ01000004">
    <property type="protein sequence ID" value="PWZ32766.1"/>
    <property type="molecule type" value="Genomic_DNA"/>
</dbReference>
<evidence type="ECO:0000256" key="2">
    <source>
        <dbReference type="SAM" id="MobiDB-lite"/>
    </source>
</evidence>
<reference evidence="4 5" key="1">
    <citation type="journal article" date="2018" name="Nat. Genet.">
        <title>Extensive intraspecific gene order and gene structural variations between Mo17 and other maize genomes.</title>
        <authorList>
            <person name="Sun S."/>
            <person name="Zhou Y."/>
            <person name="Chen J."/>
            <person name="Shi J."/>
            <person name="Zhao H."/>
            <person name="Zhao H."/>
            <person name="Song W."/>
            <person name="Zhang M."/>
            <person name="Cui Y."/>
            <person name="Dong X."/>
            <person name="Liu H."/>
            <person name="Ma X."/>
            <person name="Jiao Y."/>
            <person name="Wang B."/>
            <person name="Wei X."/>
            <person name="Stein J.C."/>
            <person name="Glaubitz J.C."/>
            <person name="Lu F."/>
            <person name="Yu G."/>
            <person name="Liang C."/>
            <person name="Fengler K."/>
            <person name="Li B."/>
            <person name="Rafalski A."/>
            <person name="Schnable P.S."/>
            <person name="Ware D.H."/>
            <person name="Buckler E.S."/>
            <person name="Lai J."/>
        </authorList>
    </citation>
    <scope>NUCLEOTIDE SEQUENCE [LARGE SCALE GENOMIC DNA]</scope>
    <source>
        <strain evidence="5">cv. Missouri 17</strain>
        <tissue evidence="4">Seedling</tissue>
    </source>
</reference>
<evidence type="ECO:0000259" key="3">
    <source>
        <dbReference type="Pfam" id="PF08768"/>
    </source>
</evidence>
<evidence type="ECO:0000313" key="5">
    <source>
        <dbReference type="Proteomes" id="UP000251960"/>
    </source>
</evidence>
<gene>
    <name evidence="4" type="primary">At1g79260</name>
    <name evidence="4" type="ORF">Zm00014a_000286</name>
</gene>
<name>A0A3L6FHU3_MAIZE</name>
<feature type="compositionally biased region" description="Polar residues" evidence="2">
    <location>
        <begin position="53"/>
        <end position="63"/>
    </location>
</feature>
<dbReference type="Gene3D" id="2.40.128.20">
    <property type="match status" value="1"/>
</dbReference>
<dbReference type="PANTHER" id="PTHR15854">
    <property type="entry name" value="THAP4 PROTEIN"/>
    <property type="match status" value="1"/>
</dbReference>
<dbReference type="InterPro" id="IPR012674">
    <property type="entry name" value="Calycin"/>
</dbReference>
<dbReference type="PANTHER" id="PTHR15854:SF4">
    <property type="entry name" value="PEROXYNITRITE ISOMERASE THAP4"/>
    <property type="match status" value="1"/>
</dbReference>
<protein>
    <submittedName>
        <fullName evidence="4">UPF0678 fatty acid-binding protein-like protein</fullName>
    </submittedName>
</protein>
<evidence type="ECO:0000256" key="1">
    <source>
        <dbReference type="ARBA" id="ARBA00036993"/>
    </source>
</evidence>
<comment type="caution">
    <text evidence="4">The sequence shown here is derived from an EMBL/GenBank/DDBJ whole genome shotgun (WGS) entry which is preliminary data.</text>
</comment>
<dbReference type="Pfam" id="PF08768">
    <property type="entry name" value="THAP4_heme-bd"/>
    <property type="match status" value="1"/>
</dbReference>
<sequence length="215" mass="22975">MGQKTQGLEPSVVLREESEEAAGSVLSAELLTNGKSSTQAEPPRKGGMEATGAASQPSAPQTTHPAVAPLAFLLGKWRGEGEGSFPTISSFRFFFGLRIGGGGWLQPVISYTQKTWKTASGEPMHAESGYWRPRPDGSVDVVIAQSTGLAEVQKGSFDAEKKTVTLQSELVGNASKVKQITRTFQVADGELSYVVQMATITTSLQPHLKALLRRI</sequence>
<feature type="region of interest" description="Disordered" evidence="2">
    <location>
        <begin position="1"/>
        <end position="63"/>
    </location>
</feature>
<dbReference type="InterPro" id="IPR014878">
    <property type="entry name" value="THAP4-like_heme-bd"/>
</dbReference>
<dbReference type="InterPro" id="IPR045165">
    <property type="entry name" value="Nitrobindin"/>
</dbReference>
<organism evidence="4 5">
    <name type="scientific">Zea mays</name>
    <name type="common">Maize</name>
    <dbReference type="NCBI Taxonomy" id="4577"/>
    <lineage>
        <taxon>Eukaryota</taxon>
        <taxon>Viridiplantae</taxon>
        <taxon>Streptophyta</taxon>
        <taxon>Embryophyta</taxon>
        <taxon>Tracheophyta</taxon>
        <taxon>Spermatophyta</taxon>
        <taxon>Magnoliopsida</taxon>
        <taxon>Liliopsida</taxon>
        <taxon>Poales</taxon>
        <taxon>Poaceae</taxon>
        <taxon>PACMAD clade</taxon>
        <taxon>Panicoideae</taxon>
        <taxon>Andropogonodae</taxon>
        <taxon>Andropogoneae</taxon>
        <taxon>Tripsacinae</taxon>
        <taxon>Zea</taxon>
    </lineage>
</organism>
<accession>A0A3L6FHU3</accession>
<proteinExistence type="predicted"/>
<evidence type="ECO:0000313" key="4">
    <source>
        <dbReference type="EMBL" id="PWZ32766.1"/>
    </source>
</evidence>
<dbReference type="SUPFAM" id="SSF50814">
    <property type="entry name" value="Lipocalins"/>
    <property type="match status" value="1"/>
</dbReference>
<comment type="catalytic activity">
    <reaction evidence="1">
        <text>peroxynitrite = nitrate</text>
        <dbReference type="Rhea" id="RHEA:63116"/>
        <dbReference type="ChEBI" id="CHEBI:17632"/>
        <dbReference type="ChEBI" id="CHEBI:25941"/>
    </reaction>
    <physiologicalReaction direction="left-to-right" evidence="1">
        <dbReference type="Rhea" id="RHEA:63117"/>
    </physiologicalReaction>
</comment>
<feature type="domain" description="THAP4-like heme-binding" evidence="3">
    <location>
        <begin position="67"/>
        <end position="214"/>
    </location>
</feature>